<keyword evidence="1" id="KW-0812">Transmembrane</keyword>
<feature type="transmembrane region" description="Helical" evidence="1">
    <location>
        <begin position="34"/>
        <end position="56"/>
    </location>
</feature>
<dbReference type="Pfam" id="PF07963">
    <property type="entry name" value="N_methyl"/>
    <property type="match status" value="1"/>
</dbReference>
<protein>
    <submittedName>
        <fullName evidence="2">Prepilin-type N-terminal cleavage/methylation domain-containing protein</fullName>
    </submittedName>
</protein>
<dbReference type="SUPFAM" id="SSF54523">
    <property type="entry name" value="Pili subunits"/>
    <property type="match status" value="1"/>
</dbReference>
<dbReference type="NCBIfam" id="TIGR02532">
    <property type="entry name" value="IV_pilin_GFxxxE"/>
    <property type="match status" value="1"/>
</dbReference>
<dbReference type="Proteomes" id="UP000886162">
    <property type="component" value="Unassembled WGS sequence"/>
</dbReference>
<sequence length="187" mass="20603">MANPAAKARTRMSKAGISNSIITCNQKGFTLAELAIVVLLIALMSALSIPLLGHVGDADLNRAGRRLAGSVKYLYNESALEGLPFRLQFDLDSNRITAQQQRLENGEWEEVTGRYKPASLPGSVRMHRIRVEGQGTISSGTAEMIIHPVGWLDETTLHLIDGERKMTLWFSPLTGTAEFYDGHRELP</sequence>
<accession>A0A831LJF4</accession>
<evidence type="ECO:0000313" key="2">
    <source>
        <dbReference type="EMBL" id="HDR46978.1"/>
    </source>
</evidence>
<evidence type="ECO:0000256" key="1">
    <source>
        <dbReference type="SAM" id="Phobius"/>
    </source>
</evidence>
<comment type="caution">
    <text evidence="2">The sequence shown here is derived from an EMBL/GenBank/DDBJ whole genome shotgun (WGS) entry which is preliminary data.</text>
</comment>
<organism evidence="2">
    <name type="scientific">Geoalkalibacter subterraneus</name>
    <dbReference type="NCBI Taxonomy" id="483547"/>
    <lineage>
        <taxon>Bacteria</taxon>
        <taxon>Pseudomonadati</taxon>
        <taxon>Thermodesulfobacteriota</taxon>
        <taxon>Desulfuromonadia</taxon>
        <taxon>Desulfuromonadales</taxon>
        <taxon>Geoalkalibacteraceae</taxon>
        <taxon>Geoalkalibacter</taxon>
    </lineage>
</organism>
<reference evidence="2" key="1">
    <citation type="journal article" date="2020" name="mSystems">
        <title>Genome- and Community-Level Interaction Insights into Carbon Utilization and Element Cycling Functions of Hydrothermarchaeota in Hydrothermal Sediment.</title>
        <authorList>
            <person name="Zhou Z."/>
            <person name="Liu Y."/>
            <person name="Xu W."/>
            <person name="Pan J."/>
            <person name="Luo Z.H."/>
            <person name="Li M."/>
        </authorList>
    </citation>
    <scope>NUCLEOTIDE SEQUENCE [LARGE SCALE GENOMIC DNA]</scope>
    <source>
        <strain evidence="2">SpSt-1220</strain>
    </source>
</reference>
<proteinExistence type="predicted"/>
<gene>
    <name evidence="2" type="ORF">ENN94_04680</name>
</gene>
<dbReference type="AlphaFoldDB" id="A0A831LJF4"/>
<dbReference type="EMBL" id="DSDO01000325">
    <property type="protein sequence ID" value="HDR46978.1"/>
    <property type="molecule type" value="Genomic_DNA"/>
</dbReference>
<name>A0A831LJF4_9BACT</name>
<keyword evidence="1" id="KW-1133">Transmembrane helix</keyword>
<dbReference type="InterPro" id="IPR012902">
    <property type="entry name" value="N_methyl_site"/>
</dbReference>
<dbReference type="InterPro" id="IPR045584">
    <property type="entry name" value="Pilin-like"/>
</dbReference>
<keyword evidence="1" id="KW-0472">Membrane</keyword>